<reference evidence="1" key="1">
    <citation type="submission" date="2014-11" db="EMBL/GenBank/DDBJ databases">
        <authorList>
            <person name="Amaro Gonzalez C."/>
        </authorList>
    </citation>
    <scope>NUCLEOTIDE SEQUENCE</scope>
</reference>
<proteinExistence type="predicted"/>
<accession>A0A0E9QG57</accession>
<reference evidence="1" key="2">
    <citation type="journal article" date="2015" name="Fish Shellfish Immunol.">
        <title>Early steps in the European eel (Anguilla anguilla)-Vibrio vulnificus interaction in the gills: Role of the RtxA13 toxin.</title>
        <authorList>
            <person name="Callol A."/>
            <person name="Pajuelo D."/>
            <person name="Ebbesson L."/>
            <person name="Teles M."/>
            <person name="MacKenzie S."/>
            <person name="Amaro C."/>
        </authorList>
    </citation>
    <scope>NUCLEOTIDE SEQUENCE</scope>
</reference>
<dbReference type="EMBL" id="GBXM01092736">
    <property type="protein sequence ID" value="JAH15841.1"/>
    <property type="molecule type" value="Transcribed_RNA"/>
</dbReference>
<dbReference type="AlphaFoldDB" id="A0A0E9QG57"/>
<name>A0A0E9QG57_ANGAN</name>
<sequence>MKLPLLCTFQYTAAQTWVSGRHLMCRVHREPTNTNTLHLARRTEHVARTRDSQRCTCPLCRETPALFLKHVLFLFFQGPLT</sequence>
<evidence type="ECO:0000313" key="1">
    <source>
        <dbReference type="EMBL" id="JAH15841.1"/>
    </source>
</evidence>
<organism evidence="1">
    <name type="scientific">Anguilla anguilla</name>
    <name type="common">European freshwater eel</name>
    <name type="synonym">Muraena anguilla</name>
    <dbReference type="NCBI Taxonomy" id="7936"/>
    <lineage>
        <taxon>Eukaryota</taxon>
        <taxon>Metazoa</taxon>
        <taxon>Chordata</taxon>
        <taxon>Craniata</taxon>
        <taxon>Vertebrata</taxon>
        <taxon>Euteleostomi</taxon>
        <taxon>Actinopterygii</taxon>
        <taxon>Neopterygii</taxon>
        <taxon>Teleostei</taxon>
        <taxon>Anguilliformes</taxon>
        <taxon>Anguillidae</taxon>
        <taxon>Anguilla</taxon>
    </lineage>
</organism>
<protein>
    <submittedName>
        <fullName evidence="1">Uncharacterized protein</fullName>
    </submittedName>
</protein>